<dbReference type="InterPro" id="IPR001734">
    <property type="entry name" value="Na/solute_symporter"/>
</dbReference>
<evidence type="ECO:0000313" key="8">
    <source>
        <dbReference type="EMBL" id="TCO62008.1"/>
    </source>
</evidence>
<feature type="transmembrane region" description="Helical" evidence="7">
    <location>
        <begin position="441"/>
        <end position="462"/>
    </location>
</feature>
<dbReference type="RefSeq" id="WP_243726743.1">
    <property type="nucleotide sequence ID" value="NZ_SLWS01000002.1"/>
</dbReference>
<organism evidence="8 9">
    <name type="scientific">Actinocrispum wychmicini</name>
    <dbReference type="NCBI Taxonomy" id="1213861"/>
    <lineage>
        <taxon>Bacteria</taxon>
        <taxon>Bacillati</taxon>
        <taxon>Actinomycetota</taxon>
        <taxon>Actinomycetes</taxon>
        <taxon>Pseudonocardiales</taxon>
        <taxon>Pseudonocardiaceae</taxon>
        <taxon>Actinocrispum</taxon>
    </lineage>
</organism>
<dbReference type="Gene3D" id="1.20.1730.10">
    <property type="entry name" value="Sodium/glucose cotransporter"/>
    <property type="match status" value="1"/>
</dbReference>
<evidence type="ECO:0000256" key="5">
    <source>
        <dbReference type="ARBA" id="ARBA00022989"/>
    </source>
</evidence>
<feature type="transmembrane region" description="Helical" evidence="7">
    <location>
        <begin position="187"/>
        <end position="212"/>
    </location>
</feature>
<keyword evidence="5 7" id="KW-1133">Transmembrane helix</keyword>
<dbReference type="InterPro" id="IPR050277">
    <property type="entry name" value="Sodium:Solute_Symporter"/>
</dbReference>
<keyword evidence="9" id="KW-1185">Reference proteome</keyword>
<evidence type="ECO:0000256" key="3">
    <source>
        <dbReference type="ARBA" id="ARBA00022448"/>
    </source>
</evidence>
<feature type="transmembrane region" description="Helical" evidence="7">
    <location>
        <begin position="111"/>
        <end position="134"/>
    </location>
</feature>
<keyword evidence="6 7" id="KW-0472">Membrane</keyword>
<comment type="similarity">
    <text evidence="2">Belongs to the sodium:solute symporter (SSF) (TC 2.A.21) family.</text>
</comment>
<keyword evidence="4 7" id="KW-0812">Transmembrane</keyword>
<feature type="transmembrane region" description="Helical" evidence="7">
    <location>
        <begin position="72"/>
        <end position="90"/>
    </location>
</feature>
<dbReference type="PANTHER" id="PTHR48086:SF8">
    <property type="entry name" value="MONOCARBOXYLIC ACID PERMEASE"/>
    <property type="match status" value="1"/>
</dbReference>
<gene>
    <name evidence="8" type="ORF">EV192_102145</name>
</gene>
<feature type="transmembrane region" description="Helical" evidence="7">
    <location>
        <begin position="384"/>
        <end position="405"/>
    </location>
</feature>
<dbReference type="AlphaFoldDB" id="A0A4R2JX89"/>
<evidence type="ECO:0000313" key="9">
    <source>
        <dbReference type="Proteomes" id="UP000295680"/>
    </source>
</evidence>
<evidence type="ECO:0000256" key="7">
    <source>
        <dbReference type="SAM" id="Phobius"/>
    </source>
</evidence>
<feature type="transmembrane region" description="Helical" evidence="7">
    <location>
        <begin position="272"/>
        <end position="296"/>
    </location>
</feature>
<protein>
    <submittedName>
        <fullName evidence="8">SSS family solute:Na+ symporter</fullName>
    </submittedName>
</protein>
<comment type="caution">
    <text evidence="8">The sequence shown here is derived from an EMBL/GenBank/DDBJ whole genome shotgun (WGS) entry which is preliminary data.</text>
</comment>
<keyword evidence="3" id="KW-0813">Transport</keyword>
<dbReference type="EMBL" id="SLWS01000002">
    <property type="protein sequence ID" value="TCO62008.1"/>
    <property type="molecule type" value="Genomic_DNA"/>
</dbReference>
<feature type="transmembrane region" description="Helical" evidence="7">
    <location>
        <begin position="417"/>
        <end position="435"/>
    </location>
</feature>
<evidence type="ECO:0000256" key="2">
    <source>
        <dbReference type="ARBA" id="ARBA00006434"/>
    </source>
</evidence>
<dbReference type="PROSITE" id="PS50283">
    <property type="entry name" value="NA_SOLUT_SYMP_3"/>
    <property type="match status" value="1"/>
</dbReference>
<feature type="transmembrane region" description="Helical" evidence="7">
    <location>
        <begin position="154"/>
        <end position="175"/>
    </location>
</feature>
<feature type="transmembrane region" description="Helical" evidence="7">
    <location>
        <begin position="44"/>
        <end position="66"/>
    </location>
</feature>
<proteinExistence type="inferred from homology"/>
<feature type="transmembrane region" description="Helical" evidence="7">
    <location>
        <begin position="316"/>
        <end position="339"/>
    </location>
</feature>
<feature type="transmembrane region" description="Helical" evidence="7">
    <location>
        <begin position="360"/>
        <end position="378"/>
    </location>
</feature>
<dbReference type="InterPro" id="IPR038377">
    <property type="entry name" value="Na/Glc_symporter_sf"/>
</dbReference>
<accession>A0A4R2JX89</accession>
<evidence type="ECO:0000256" key="1">
    <source>
        <dbReference type="ARBA" id="ARBA00004141"/>
    </source>
</evidence>
<feature type="transmembrane region" description="Helical" evidence="7">
    <location>
        <begin position="232"/>
        <end position="251"/>
    </location>
</feature>
<feature type="transmembrane region" description="Helical" evidence="7">
    <location>
        <begin position="6"/>
        <end position="23"/>
    </location>
</feature>
<name>A0A4R2JX89_9PSEU</name>
<evidence type="ECO:0000256" key="4">
    <source>
        <dbReference type="ARBA" id="ARBA00022692"/>
    </source>
</evidence>
<dbReference type="GO" id="GO:0005886">
    <property type="term" value="C:plasma membrane"/>
    <property type="evidence" value="ECO:0007669"/>
    <property type="project" value="TreeGrafter"/>
</dbReference>
<evidence type="ECO:0000256" key="6">
    <source>
        <dbReference type="ARBA" id="ARBA00023136"/>
    </source>
</evidence>
<reference evidence="8 9" key="1">
    <citation type="submission" date="2019-03" db="EMBL/GenBank/DDBJ databases">
        <title>Genomic Encyclopedia of Type Strains, Phase IV (KMG-IV): sequencing the most valuable type-strain genomes for metagenomic binning, comparative biology and taxonomic classification.</title>
        <authorList>
            <person name="Goeker M."/>
        </authorList>
    </citation>
    <scope>NUCLEOTIDE SEQUENCE [LARGE SCALE GENOMIC DNA]</scope>
    <source>
        <strain evidence="8 9">DSM 45934</strain>
    </source>
</reference>
<sequence length="485" mass="51018">MNVTLLVMLVGVVVIGAFGVLGRRRQRELSDWTVGGRQLGGATMWFLQAGETFTIFTFLGLAGLGFTGGVAALYALLYIPLAFVGLYFLGPRLWRRCRDEGHLTQADFVGGFFASPVLGRVVAVLGVVFVLPYLQLQITGLGLAVQLATGDRASADLGMVIAFAITVGFVLWSGIRGVATASYFKDGLMLVVLVVLAVVIPSHFSGGLGSLFTRLVHQHPAILTIHSGPNDTGWYVSSVIASGLGLACMTLPHMWPELLAARSAQALRRNYVWLPAYSLVLVFPVFIGMTAIGLLPTGTDSNSALLLLVSRSLPPWLVGVVVVAAAATAMVPAGGIIIGMSTLISRNILPTTTQRGQYRTTMIAVVGVAGLALVLALLRPDLIANLLLLTYSGLDQLVPAILVALLGRRFVSWRPVLAGMLVGVAAVIVLTPPFGSLHVGHVNAGLLALGPNVLVVAAGALIERRRATQRVTASDANTESAAVHP</sequence>
<dbReference type="PANTHER" id="PTHR48086">
    <property type="entry name" value="SODIUM/PROLINE SYMPORTER-RELATED"/>
    <property type="match status" value="1"/>
</dbReference>
<dbReference type="GO" id="GO:0022857">
    <property type="term" value="F:transmembrane transporter activity"/>
    <property type="evidence" value="ECO:0007669"/>
    <property type="project" value="InterPro"/>
</dbReference>
<dbReference type="Proteomes" id="UP000295680">
    <property type="component" value="Unassembled WGS sequence"/>
</dbReference>
<comment type="subcellular location">
    <subcellularLocation>
        <location evidence="1">Membrane</location>
        <topology evidence="1">Multi-pass membrane protein</topology>
    </subcellularLocation>
</comment>